<feature type="compositionally biased region" description="Basic and acidic residues" evidence="2">
    <location>
        <begin position="57"/>
        <end position="75"/>
    </location>
</feature>
<comment type="similarity">
    <text evidence="1">Belongs to the CBF/MAK21 family.</text>
</comment>
<feature type="region of interest" description="Disordered" evidence="2">
    <location>
        <begin position="14"/>
        <end position="96"/>
    </location>
</feature>
<evidence type="ECO:0000259" key="3">
    <source>
        <dbReference type="Pfam" id="PF03914"/>
    </source>
</evidence>
<evidence type="ECO:0000256" key="2">
    <source>
        <dbReference type="SAM" id="MobiDB-lite"/>
    </source>
</evidence>
<protein>
    <recommendedName>
        <fullName evidence="3">CCAAT-binding factor domain-containing protein</fullName>
    </recommendedName>
</protein>
<dbReference type="InterPro" id="IPR005612">
    <property type="entry name" value="CCAAT-binding_factor"/>
</dbReference>
<dbReference type="GO" id="GO:0030692">
    <property type="term" value="C:Noc4p-Nop14p complex"/>
    <property type="evidence" value="ECO:0007669"/>
    <property type="project" value="TreeGrafter"/>
</dbReference>
<organism evidence="4 5">
    <name type="scientific">Phomopsis amygdali</name>
    <name type="common">Fusicoccum amygdali</name>
    <dbReference type="NCBI Taxonomy" id="1214568"/>
    <lineage>
        <taxon>Eukaryota</taxon>
        <taxon>Fungi</taxon>
        <taxon>Dikarya</taxon>
        <taxon>Ascomycota</taxon>
        <taxon>Pezizomycotina</taxon>
        <taxon>Sordariomycetes</taxon>
        <taxon>Sordariomycetidae</taxon>
        <taxon>Diaporthales</taxon>
        <taxon>Diaporthaceae</taxon>
        <taxon>Diaporthe</taxon>
    </lineage>
</organism>
<name>A0AAD9SKU7_PHOAM</name>
<dbReference type="GO" id="GO:0042254">
    <property type="term" value="P:ribosome biogenesis"/>
    <property type="evidence" value="ECO:0007669"/>
    <property type="project" value="InterPro"/>
</dbReference>
<reference evidence="4" key="1">
    <citation type="submission" date="2023-06" db="EMBL/GenBank/DDBJ databases">
        <authorList>
            <person name="Noh H."/>
        </authorList>
    </citation>
    <scope>NUCLEOTIDE SEQUENCE</scope>
    <source>
        <strain evidence="4">DUCC20226</strain>
    </source>
</reference>
<gene>
    <name evidence="4" type="ORF">N8I77_003858</name>
</gene>
<evidence type="ECO:0000313" key="5">
    <source>
        <dbReference type="Proteomes" id="UP001265746"/>
    </source>
</evidence>
<dbReference type="AlphaFoldDB" id="A0AAD9SKU7"/>
<dbReference type="InterPro" id="IPR027193">
    <property type="entry name" value="Noc4"/>
</dbReference>
<evidence type="ECO:0000256" key="1">
    <source>
        <dbReference type="ARBA" id="ARBA00007797"/>
    </source>
</evidence>
<dbReference type="GO" id="GO:0032040">
    <property type="term" value="C:small-subunit processome"/>
    <property type="evidence" value="ECO:0007669"/>
    <property type="project" value="TreeGrafter"/>
</dbReference>
<evidence type="ECO:0000313" key="4">
    <source>
        <dbReference type="EMBL" id="KAK2610430.1"/>
    </source>
</evidence>
<dbReference type="Proteomes" id="UP001265746">
    <property type="component" value="Unassembled WGS sequence"/>
</dbReference>
<feature type="domain" description="CCAAT-binding factor" evidence="3">
    <location>
        <begin position="385"/>
        <end position="542"/>
    </location>
</feature>
<feature type="compositionally biased region" description="Basic and acidic residues" evidence="2">
    <location>
        <begin position="25"/>
        <end position="37"/>
    </location>
</feature>
<dbReference type="PANTHER" id="PTHR12455">
    <property type="entry name" value="NUCLEOLAR COMPLEX PROTEIN 4"/>
    <property type="match status" value="1"/>
</dbReference>
<sequence length="612" mass="69696">MLFTIDDFEYSTTGLGSGTVLDLDSDTHPATSDKDPKYSAPRASAASSTMPSAVKVQRGEKAAKRKRPDTNEPPKKRVRSESASSNQEQAHGDDEDAQDQILLLETAILESKRHYNNITTLLHIARDHNRDEGKALLATVALCRVFIRLLAAGSLLRKKNHSDKDVILVHWLRDRLAEYNEVLLSFLASDEHALTALTLSMRLLKAHGQYPYRENDEHSFPKVLLRDIVVALCRPGAEQVRREFVEKFVDEYDDIRLFTFKAIQDKLAEQDAHSGSGSASKQDAAFEAVFELLSSIEGVPQIREELSDFYVDPPKKQKGHELFSVSKHKKAAQDAWLALMGRDMTKDQRKRLLDIMSSVIAPWFTKPELLMDFLTDCYDSGGSMSLLALSGVFYLIQERNLDYPAFYTKLYSLLDADILHSKYRSRFFRLLDIFVASSHLPAALVASFIKRLARLSLNAPPSAVVTIIPWMYNLFKKHPTTTFMMHRVPRTEEEKEKLANEGMGDPFDPDEQDPMETQAIDSCIWEIVQLQSHYHPNVATIAKIVSEQFTKQIYNMEDFLDHSYASLLEAEMGKNIRKAPVVEFQIPKRIFLPQDIYSQVEDNLQMKLWDFS</sequence>
<accession>A0AAD9SKU7</accession>
<dbReference type="EMBL" id="JAUJFL010000002">
    <property type="protein sequence ID" value="KAK2610430.1"/>
    <property type="molecule type" value="Genomic_DNA"/>
</dbReference>
<dbReference type="PANTHER" id="PTHR12455:SF0">
    <property type="entry name" value="NUCLEOLAR COMPLEX PROTEIN 4 HOMOLOG"/>
    <property type="match status" value="1"/>
</dbReference>
<dbReference type="Pfam" id="PF03914">
    <property type="entry name" value="CBF"/>
    <property type="match status" value="1"/>
</dbReference>
<proteinExistence type="inferred from homology"/>
<keyword evidence="5" id="KW-1185">Reference proteome</keyword>
<comment type="caution">
    <text evidence="4">The sequence shown here is derived from an EMBL/GenBank/DDBJ whole genome shotgun (WGS) entry which is preliminary data.</text>
</comment>